<accession>E3RKT2</accession>
<evidence type="ECO:0000313" key="1">
    <source>
        <dbReference type="EMBL" id="EFQ93667.1"/>
    </source>
</evidence>
<evidence type="ECO:0000313" key="2">
    <source>
        <dbReference type="Proteomes" id="UP000001067"/>
    </source>
</evidence>
<name>E3RKT2_PYRTT</name>
<keyword evidence="2" id="KW-1185">Reference proteome</keyword>
<reference evidence="1 2" key="1">
    <citation type="journal article" date="2010" name="Genome Biol.">
        <title>A first genome assembly of the barley fungal pathogen Pyrenophora teres f. teres.</title>
        <authorList>
            <person name="Ellwood S.R."/>
            <person name="Liu Z."/>
            <person name="Syme R.A."/>
            <person name="Lai Z."/>
            <person name="Hane J.K."/>
            <person name="Keiper F."/>
            <person name="Moffat C.S."/>
            <person name="Oliver R.P."/>
            <person name="Friesen T.L."/>
        </authorList>
    </citation>
    <scope>NUCLEOTIDE SEQUENCE [LARGE SCALE GENOMIC DNA]</scope>
    <source>
        <strain evidence="1 2">0-1</strain>
    </source>
</reference>
<dbReference type="AlphaFoldDB" id="E3RKT2"/>
<dbReference type="EMBL" id="GL533701">
    <property type="protein sequence ID" value="EFQ93667.1"/>
    <property type="molecule type" value="Genomic_DNA"/>
</dbReference>
<dbReference type="HOGENOM" id="CLU_2098081_0_0_1"/>
<proteinExistence type="predicted"/>
<dbReference type="Proteomes" id="UP000001067">
    <property type="component" value="Unassembled WGS sequence"/>
</dbReference>
<dbReference type="KEGG" id="pte:PTT_08874"/>
<organism evidence="2">
    <name type="scientific">Pyrenophora teres f. teres (strain 0-1)</name>
    <name type="common">Barley net blotch fungus</name>
    <name type="synonym">Drechslera teres f. teres</name>
    <dbReference type="NCBI Taxonomy" id="861557"/>
    <lineage>
        <taxon>Eukaryota</taxon>
        <taxon>Fungi</taxon>
        <taxon>Dikarya</taxon>
        <taxon>Ascomycota</taxon>
        <taxon>Pezizomycotina</taxon>
        <taxon>Dothideomycetes</taxon>
        <taxon>Pleosporomycetidae</taxon>
        <taxon>Pleosporales</taxon>
        <taxon>Pleosporineae</taxon>
        <taxon>Pleosporaceae</taxon>
        <taxon>Pyrenophora</taxon>
    </lineage>
</organism>
<gene>
    <name evidence="1" type="ORF">PTT_08874</name>
</gene>
<protein>
    <submittedName>
        <fullName evidence="1">Uncharacterized protein</fullName>
    </submittedName>
</protein>
<sequence>MSKWMRRWASGKPYRRGCTRHLDGVIGCLLTRQTDDNDSRKRSAITRNGRHLSDLRYRAIDRNDEVIQRPWAPSSRGAHLHQHGGDKVQFSAQHSGVDAQLWASLVATHARQQPTH</sequence>